<dbReference type="AlphaFoldDB" id="A0A3D9RVP5"/>
<evidence type="ECO:0000256" key="1">
    <source>
        <dbReference type="ARBA" id="ARBA00008791"/>
    </source>
</evidence>
<dbReference type="PANTHER" id="PTHR46268">
    <property type="entry name" value="STRESS RESPONSE PROTEIN NHAX"/>
    <property type="match status" value="1"/>
</dbReference>
<dbReference type="InterPro" id="IPR014729">
    <property type="entry name" value="Rossmann-like_a/b/a_fold"/>
</dbReference>
<dbReference type="CDD" id="cd00293">
    <property type="entry name" value="USP-like"/>
    <property type="match status" value="1"/>
</dbReference>
<dbReference type="PRINTS" id="PR01438">
    <property type="entry name" value="UNVRSLSTRESS"/>
</dbReference>
<comment type="caution">
    <text evidence="3">The sequence shown here is derived from an EMBL/GenBank/DDBJ whole genome shotgun (WGS) entry which is preliminary data.</text>
</comment>
<accession>A0A3D9RVP5</accession>
<proteinExistence type="inferred from homology"/>
<organism evidence="3 4">
    <name type="scientific">Lutibacter oceani</name>
    <dbReference type="NCBI Taxonomy" id="1853311"/>
    <lineage>
        <taxon>Bacteria</taxon>
        <taxon>Pseudomonadati</taxon>
        <taxon>Bacteroidota</taxon>
        <taxon>Flavobacteriia</taxon>
        <taxon>Flavobacteriales</taxon>
        <taxon>Flavobacteriaceae</taxon>
        <taxon>Lutibacter</taxon>
    </lineage>
</organism>
<dbReference type="Proteomes" id="UP000256429">
    <property type="component" value="Unassembled WGS sequence"/>
</dbReference>
<dbReference type="OrthoDB" id="9788959at2"/>
<dbReference type="Pfam" id="PF00582">
    <property type="entry name" value="Usp"/>
    <property type="match status" value="1"/>
</dbReference>
<keyword evidence="4" id="KW-1185">Reference proteome</keyword>
<sequence>MKNILIPTDFSANSWNATKYALEFFKNSQCNFYLLHVTFISNYASGDSPLIPTDTVIEKTLLKQAKNSLNQLIKKIKKTALNPNHNFYAVSKYDFFIDAVRSEIKEKKITLIVMGTKGASGLNEVIIGSNTGDLITQVQCPVLIIPENAVFKVPKEIAFPTDYNIFYQTNVLKYISEYTKMFDATIRILHIAKKNETLTEFQLKNKDFLNDYFLDENHSFHRITSKKIENGVQCFVESRNINLIIMIAKNLNLFQRILFKPTVEEISYHTEIPFLVLHE</sequence>
<comment type="similarity">
    <text evidence="1">Belongs to the universal stress protein A family.</text>
</comment>
<gene>
    <name evidence="3" type="ORF">BX611_1149</name>
</gene>
<dbReference type="InterPro" id="IPR006015">
    <property type="entry name" value="Universal_stress_UspA"/>
</dbReference>
<evidence type="ECO:0000313" key="3">
    <source>
        <dbReference type="EMBL" id="REE81614.1"/>
    </source>
</evidence>
<reference evidence="3 4" key="1">
    <citation type="submission" date="2018-08" db="EMBL/GenBank/DDBJ databases">
        <title>Genomic Encyclopedia of Type Strains, Phase III (KMG-III): the genomes of soil and plant-associated and newly described type strains.</title>
        <authorList>
            <person name="Whitman W."/>
        </authorList>
    </citation>
    <scope>NUCLEOTIDE SEQUENCE [LARGE SCALE GENOMIC DNA]</scope>
    <source>
        <strain evidence="3 4">325-5</strain>
    </source>
</reference>
<dbReference type="PANTHER" id="PTHR46268:SF22">
    <property type="entry name" value="SENSOR PROTEIN KDPD-RELATED"/>
    <property type="match status" value="1"/>
</dbReference>
<dbReference type="SUPFAM" id="SSF52402">
    <property type="entry name" value="Adenine nucleotide alpha hydrolases-like"/>
    <property type="match status" value="2"/>
</dbReference>
<evidence type="ECO:0000259" key="2">
    <source>
        <dbReference type="Pfam" id="PF00582"/>
    </source>
</evidence>
<evidence type="ECO:0000313" key="4">
    <source>
        <dbReference type="Proteomes" id="UP000256429"/>
    </source>
</evidence>
<protein>
    <submittedName>
        <fullName evidence="3">Nucleotide-binding universal stress UspA family protein</fullName>
    </submittedName>
</protein>
<name>A0A3D9RVP5_9FLAO</name>
<dbReference type="RefSeq" id="WP_115879061.1">
    <property type="nucleotide sequence ID" value="NZ_QTTQ01000010.1"/>
</dbReference>
<dbReference type="InterPro" id="IPR006016">
    <property type="entry name" value="UspA"/>
</dbReference>
<dbReference type="Gene3D" id="3.40.50.620">
    <property type="entry name" value="HUPs"/>
    <property type="match status" value="2"/>
</dbReference>
<dbReference type="EMBL" id="QTTQ01000010">
    <property type="protein sequence ID" value="REE81614.1"/>
    <property type="molecule type" value="Genomic_DNA"/>
</dbReference>
<feature type="domain" description="UspA" evidence="2">
    <location>
        <begin position="1"/>
        <end position="146"/>
    </location>
</feature>